<name>A0A219VHA8_9CAUD</name>
<dbReference type="Proteomes" id="UP000226413">
    <property type="component" value="Segment"/>
</dbReference>
<protein>
    <submittedName>
        <fullName evidence="1">Tail protein</fullName>
    </submittedName>
</protein>
<keyword evidence="2" id="KW-1185">Reference proteome</keyword>
<sequence length="143" mass="15556">MGTPLLALGPHIFEIAPLNFQQIERSTEALWPTISRFGGRPGRQFTGYGDDRLTITGLLFPDEMGGRAEYESIRVTQAAARPVLMLGWATGLSMAATLFGRVVILNVQDTQSLINRQGFGRKIEFSIEVAPFSGDGKPVGLFG</sequence>
<reference evidence="1 2" key="1">
    <citation type="journal article" date="2017" name="Front. Microbiol.">
        <title>Prevalence, Host Range, and Comparative Genomic Analysis of Temperate Ochrobactrum Phages.</title>
        <authorList>
            <person name="Jackel C."/>
            <person name="Hertwig S."/>
            <person name="Scholz H.C."/>
            <person name="Nockler K."/>
            <person name="Reetz J."/>
            <person name="Hammerl J.A."/>
        </authorList>
    </citation>
    <scope>NUCLEOTIDE SEQUENCE [LARGE SCALE GENOMIC DNA]</scope>
</reference>
<gene>
    <name evidence="1" type="ORF">POA1180_26</name>
</gene>
<dbReference type="EMBL" id="KX669658">
    <property type="protein sequence ID" value="AOT25334.1"/>
    <property type="molecule type" value="Genomic_DNA"/>
</dbReference>
<evidence type="ECO:0000313" key="1">
    <source>
        <dbReference type="EMBL" id="AOT25334.1"/>
    </source>
</evidence>
<organism evidence="1 2">
    <name type="scientific">Ochrobactrum phage POA1180</name>
    <dbReference type="NCBI Taxonomy" id="1897640"/>
    <lineage>
        <taxon>Viruses</taxon>
        <taxon>Duplodnaviria</taxon>
        <taxon>Heunggongvirae</taxon>
        <taxon>Uroviricota</taxon>
        <taxon>Caudoviricetes</taxon>
        <taxon>Abaiavirus</taxon>
        <taxon>Abaiavirus POA1180</taxon>
    </lineage>
</organism>
<accession>A0A219VHA8</accession>
<evidence type="ECO:0000313" key="2">
    <source>
        <dbReference type="Proteomes" id="UP000226413"/>
    </source>
</evidence>
<dbReference type="InterPro" id="IPR009734">
    <property type="entry name" value="Myoviridae_GpU"/>
</dbReference>
<dbReference type="Pfam" id="PF06995">
    <property type="entry name" value="Phage_P2_GpU"/>
    <property type="match status" value="1"/>
</dbReference>
<proteinExistence type="predicted"/>